<accession>A0A4Q7R8K6</accession>
<dbReference type="Proteomes" id="UP000291078">
    <property type="component" value="Unassembled WGS sequence"/>
</dbReference>
<organism evidence="1 2">
    <name type="scientific">Cupriavidus agavae</name>
    <dbReference type="NCBI Taxonomy" id="1001822"/>
    <lineage>
        <taxon>Bacteria</taxon>
        <taxon>Pseudomonadati</taxon>
        <taxon>Pseudomonadota</taxon>
        <taxon>Betaproteobacteria</taxon>
        <taxon>Burkholderiales</taxon>
        <taxon>Burkholderiaceae</taxon>
        <taxon>Cupriavidus</taxon>
    </lineage>
</organism>
<dbReference type="AlphaFoldDB" id="A0A4Q7R8K6"/>
<reference evidence="1 2" key="1">
    <citation type="journal article" date="2015" name="Stand. Genomic Sci.">
        <title>Genomic Encyclopedia of Bacterial and Archaeal Type Strains, Phase III: the genomes of soil and plant-associated and newly described type strains.</title>
        <authorList>
            <person name="Whitman W.B."/>
            <person name="Woyke T."/>
            <person name="Klenk H.P."/>
            <person name="Zhou Y."/>
            <person name="Lilburn T.G."/>
            <person name="Beck B.J."/>
            <person name="De Vos P."/>
            <person name="Vandamme P."/>
            <person name="Eisen J.A."/>
            <person name="Garrity G."/>
            <person name="Hugenholtz P."/>
            <person name="Kyrpides N.C."/>
        </authorList>
    </citation>
    <scope>NUCLEOTIDE SEQUENCE [LARGE SCALE GENOMIC DNA]</scope>
    <source>
        <strain evidence="1 2">ASC-9842</strain>
    </source>
</reference>
<proteinExistence type="predicted"/>
<sequence length="48" mass="5411">MLRADRFGIAKGPEEWWQGRLGEPVKLGVVSRHTDRDIAEWGSTVSSE</sequence>
<keyword evidence="2" id="KW-1185">Reference proteome</keyword>
<evidence type="ECO:0000313" key="2">
    <source>
        <dbReference type="Proteomes" id="UP000291078"/>
    </source>
</evidence>
<evidence type="ECO:0000313" key="1">
    <source>
        <dbReference type="EMBL" id="RZT29114.1"/>
    </source>
</evidence>
<name>A0A4Q7R8K6_9BURK</name>
<protein>
    <submittedName>
        <fullName evidence="1">Uncharacterized protein</fullName>
    </submittedName>
</protein>
<gene>
    <name evidence="1" type="ORF">EV147_5078</name>
</gene>
<dbReference type="EMBL" id="SGXM01000013">
    <property type="protein sequence ID" value="RZT29114.1"/>
    <property type="molecule type" value="Genomic_DNA"/>
</dbReference>
<comment type="caution">
    <text evidence="1">The sequence shown here is derived from an EMBL/GenBank/DDBJ whole genome shotgun (WGS) entry which is preliminary data.</text>
</comment>